<organism evidence="1 2">
    <name type="scientific">Pseudomonas knackmussii (strain DSM 6978 / CCUG 54928 / LMG 23759 / B13)</name>
    <dbReference type="NCBI Taxonomy" id="1301098"/>
    <lineage>
        <taxon>Bacteria</taxon>
        <taxon>Pseudomonadati</taxon>
        <taxon>Pseudomonadota</taxon>
        <taxon>Gammaproteobacteria</taxon>
        <taxon>Pseudomonadales</taxon>
        <taxon>Pseudomonadaceae</taxon>
        <taxon>Pseudomonas</taxon>
    </lineage>
</organism>
<evidence type="ECO:0000313" key="1">
    <source>
        <dbReference type="EMBL" id="CDF82568.1"/>
    </source>
</evidence>
<dbReference type="HOGENOM" id="CLU_152557_0_0_6"/>
<proteinExistence type="predicted"/>
<dbReference type="Proteomes" id="UP000025241">
    <property type="component" value="Chromosome I"/>
</dbReference>
<dbReference type="KEGG" id="pkc:PKB_1203"/>
<reference evidence="1 2" key="1">
    <citation type="submission" date="2013-03" db="EMBL/GenBank/DDBJ databases">
        <authorList>
            <person name="Linke B."/>
        </authorList>
    </citation>
    <scope>NUCLEOTIDE SEQUENCE [LARGE SCALE GENOMIC DNA]</scope>
    <source>
        <strain evidence="1 2">B13</strain>
    </source>
</reference>
<evidence type="ECO:0000313" key="2">
    <source>
        <dbReference type="Proteomes" id="UP000025241"/>
    </source>
</evidence>
<dbReference type="OrthoDB" id="1495305at2"/>
<keyword evidence="2" id="KW-1185">Reference proteome</keyword>
<dbReference type="STRING" id="1301098.PKB_1203"/>
<dbReference type="AlphaFoldDB" id="A0A024HDL2"/>
<gene>
    <name evidence="1" type="ORF">PKB_1203</name>
</gene>
<name>A0A024HDL2_PSEKB</name>
<dbReference type="eggNOG" id="ENOG5033MRI">
    <property type="taxonomic scope" value="Bacteria"/>
</dbReference>
<dbReference type="RefSeq" id="WP_043249869.1">
    <property type="nucleotide sequence ID" value="NZ_HG322950.1"/>
</dbReference>
<dbReference type="EMBL" id="HG322950">
    <property type="protein sequence ID" value="CDF82568.1"/>
    <property type="molecule type" value="Genomic_DNA"/>
</dbReference>
<protein>
    <submittedName>
        <fullName evidence="1">Uncharacterized protein</fullName>
    </submittedName>
</protein>
<sequence length="127" mass="13967">MRQPDIEIYLKDADQAAVGEWLAKALGPCSEWRAQGETFKCMADSPSGMIPLTWLPKAVGKWHSLFIDSDATPWDDDVACARAANAALGVEVRCAPGSWSEEQGEEDADRWLKVTAEGVQEITWRTG</sequence>
<dbReference type="PATRIC" id="fig|1301098.3.peg.1211"/>
<reference evidence="1 2" key="2">
    <citation type="submission" date="2014-05" db="EMBL/GenBank/DDBJ databases">
        <title>Genome sequence of the 3-chlorobenzoate degrading bacterium Pseudomonas knackmussii B13 shows multiple evidence for horizontal gene transfer.</title>
        <authorList>
            <person name="Miyazaki R."/>
            <person name="Bertelli C."/>
            <person name="Falquet L."/>
            <person name="Robinson-Rechavi M."/>
            <person name="Gharib W."/>
            <person name="Roy S."/>
            <person name="Van der Meer J.R."/>
        </authorList>
    </citation>
    <scope>NUCLEOTIDE SEQUENCE [LARGE SCALE GENOMIC DNA]</scope>
    <source>
        <strain evidence="1 2">B13</strain>
    </source>
</reference>
<accession>A0A024HDL2</accession>